<evidence type="ECO:0000256" key="3">
    <source>
        <dbReference type="ARBA" id="ARBA00022982"/>
    </source>
</evidence>
<gene>
    <name evidence="9" type="primary">trxA</name>
    <name evidence="9" type="ORF">U1T56_08165</name>
</gene>
<accession>A0ABU8XPI6</accession>
<dbReference type="Proteomes" id="UP001375743">
    <property type="component" value="Unassembled WGS sequence"/>
</dbReference>
<comment type="similarity">
    <text evidence="1 7">Belongs to the thioredoxin family.</text>
</comment>
<protein>
    <recommendedName>
        <fullName evidence="6 7">Thioredoxin</fullName>
    </recommendedName>
</protein>
<dbReference type="PROSITE" id="PS00194">
    <property type="entry name" value="THIOREDOXIN_1"/>
    <property type="match status" value="1"/>
</dbReference>
<evidence type="ECO:0000256" key="5">
    <source>
        <dbReference type="ARBA" id="ARBA00023284"/>
    </source>
</evidence>
<dbReference type="InterPro" id="IPR036249">
    <property type="entry name" value="Thioredoxin-like_sf"/>
</dbReference>
<evidence type="ECO:0000313" key="9">
    <source>
        <dbReference type="EMBL" id="MEK0083123.1"/>
    </source>
</evidence>
<sequence>MAESKAVREITDGSFASDVLAAPSPVLVDFTASWCGPCKALAPILEDLAQENAGKVTVVKLDVDANPETAVRFGIRSVPTLFLFKDGQPVGSQVGLLPKARLQAWIDDTL</sequence>
<dbReference type="PIRSF" id="PIRSF000077">
    <property type="entry name" value="Thioredoxin"/>
    <property type="match status" value="1"/>
</dbReference>
<dbReference type="PANTHER" id="PTHR45663:SF11">
    <property type="entry name" value="GEO12009P1"/>
    <property type="match status" value="1"/>
</dbReference>
<evidence type="ECO:0000256" key="1">
    <source>
        <dbReference type="ARBA" id="ARBA00008987"/>
    </source>
</evidence>
<evidence type="ECO:0000256" key="2">
    <source>
        <dbReference type="ARBA" id="ARBA00022448"/>
    </source>
</evidence>
<dbReference type="CDD" id="cd02947">
    <property type="entry name" value="TRX_family"/>
    <property type="match status" value="1"/>
</dbReference>
<evidence type="ECO:0000256" key="4">
    <source>
        <dbReference type="ARBA" id="ARBA00023157"/>
    </source>
</evidence>
<proteinExistence type="inferred from homology"/>
<dbReference type="PROSITE" id="PS51352">
    <property type="entry name" value="THIOREDOXIN_2"/>
    <property type="match status" value="1"/>
</dbReference>
<dbReference type="Pfam" id="PF00085">
    <property type="entry name" value="Thioredoxin"/>
    <property type="match status" value="1"/>
</dbReference>
<reference evidence="9 10" key="1">
    <citation type="submission" date="2024-01" db="EMBL/GenBank/DDBJ databases">
        <title>Multi-omics insights into the function and evolution of sodium benzoate biodegradation pathways in Benzoatithermus flavus gen. nov., sp. nov. from hot spring.</title>
        <authorList>
            <person name="Hu C.-J."/>
            <person name="Li W.-J."/>
        </authorList>
    </citation>
    <scope>NUCLEOTIDE SEQUENCE [LARGE SCALE GENOMIC DNA]</scope>
    <source>
        <strain evidence="9 10">SYSU G07066</strain>
    </source>
</reference>
<evidence type="ECO:0000313" key="10">
    <source>
        <dbReference type="Proteomes" id="UP001375743"/>
    </source>
</evidence>
<evidence type="ECO:0000256" key="6">
    <source>
        <dbReference type="NCBIfam" id="TIGR01068"/>
    </source>
</evidence>
<dbReference type="InterPro" id="IPR005746">
    <property type="entry name" value="Thioredoxin"/>
</dbReference>
<dbReference type="InterPro" id="IPR013766">
    <property type="entry name" value="Thioredoxin_domain"/>
</dbReference>
<organism evidence="9 10">
    <name type="scientific">Benzoatithermus flavus</name>
    <dbReference type="NCBI Taxonomy" id="3108223"/>
    <lineage>
        <taxon>Bacteria</taxon>
        <taxon>Pseudomonadati</taxon>
        <taxon>Pseudomonadota</taxon>
        <taxon>Alphaproteobacteria</taxon>
        <taxon>Geminicoccales</taxon>
        <taxon>Geminicoccaceae</taxon>
        <taxon>Benzoatithermus</taxon>
    </lineage>
</organism>
<dbReference type="EMBL" id="JBBLZC010000006">
    <property type="protein sequence ID" value="MEK0083123.1"/>
    <property type="molecule type" value="Genomic_DNA"/>
</dbReference>
<dbReference type="PRINTS" id="PR00421">
    <property type="entry name" value="THIOREDOXIN"/>
</dbReference>
<dbReference type="NCBIfam" id="TIGR01068">
    <property type="entry name" value="thioredoxin"/>
    <property type="match status" value="1"/>
</dbReference>
<dbReference type="InterPro" id="IPR017937">
    <property type="entry name" value="Thioredoxin_CS"/>
</dbReference>
<evidence type="ECO:0000256" key="7">
    <source>
        <dbReference type="PIRNR" id="PIRNR000077"/>
    </source>
</evidence>
<comment type="caution">
    <text evidence="9">The sequence shown here is derived from an EMBL/GenBank/DDBJ whole genome shotgun (WGS) entry which is preliminary data.</text>
</comment>
<keyword evidence="4" id="KW-1015">Disulfide bond</keyword>
<dbReference type="PANTHER" id="PTHR45663">
    <property type="entry name" value="GEO12009P1"/>
    <property type="match status" value="1"/>
</dbReference>
<keyword evidence="2" id="KW-0813">Transport</keyword>
<keyword evidence="3" id="KW-0249">Electron transport</keyword>
<evidence type="ECO:0000259" key="8">
    <source>
        <dbReference type="PROSITE" id="PS51352"/>
    </source>
</evidence>
<dbReference type="RefSeq" id="WP_418158968.1">
    <property type="nucleotide sequence ID" value="NZ_JBBLZC010000006.1"/>
</dbReference>
<dbReference type="Gene3D" id="3.40.30.10">
    <property type="entry name" value="Glutaredoxin"/>
    <property type="match status" value="1"/>
</dbReference>
<feature type="domain" description="Thioredoxin" evidence="8">
    <location>
        <begin position="1"/>
        <end position="110"/>
    </location>
</feature>
<keyword evidence="5" id="KW-0676">Redox-active center</keyword>
<keyword evidence="10" id="KW-1185">Reference proteome</keyword>
<name>A0ABU8XPI6_9PROT</name>
<dbReference type="SUPFAM" id="SSF52833">
    <property type="entry name" value="Thioredoxin-like"/>
    <property type="match status" value="1"/>
</dbReference>